<evidence type="ECO:0000313" key="2">
    <source>
        <dbReference type="EMBL" id="GAA3965974.1"/>
    </source>
</evidence>
<dbReference type="EMBL" id="BAAAZW010000008">
    <property type="protein sequence ID" value="GAA3965974.1"/>
    <property type="molecule type" value="Genomic_DNA"/>
</dbReference>
<evidence type="ECO:0000259" key="1">
    <source>
        <dbReference type="Pfam" id="PF00903"/>
    </source>
</evidence>
<accession>A0ABP7PK99</accession>
<sequence length="136" mass="14586">MAFIPYLFFSGNCAEAFSRYREIFGGELSIMRNSDAPADAQMPGGGDFVMHASLTLDDGALLLGSDDPTGDDGRKVGFSVSHSTPDVESARRVLAALGEGGEVTMEIEEAFWSAGFGMCVDRFGVPWMIDVAHPEQ</sequence>
<name>A0ABP7PK99_9ACTN</name>
<comment type="caution">
    <text evidence="2">The sequence shown here is derived from an EMBL/GenBank/DDBJ whole genome shotgun (WGS) entry which is preliminary data.</text>
</comment>
<organism evidence="2 3">
    <name type="scientific">Gordonia caeni</name>
    <dbReference type="NCBI Taxonomy" id="1007097"/>
    <lineage>
        <taxon>Bacteria</taxon>
        <taxon>Bacillati</taxon>
        <taxon>Actinomycetota</taxon>
        <taxon>Actinomycetes</taxon>
        <taxon>Mycobacteriales</taxon>
        <taxon>Gordoniaceae</taxon>
        <taxon>Gordonia</taxon>
    </lineage>
</organism>
<keyword evidence="3" id="KW-1185">Reference proteome</keyword>
<proteinExistence type="predicted"/>
<dbReference type="InterPro" id="IPR028973">
    <property type="entry name" value="PhnB-like"/>
</dbReference>
<dbReference type="PANTHER" id="PTHR33990:SF1">
    <property type="entry name" value="PROTEIN YJDN"/>
    <property type="match status" value="1"/>
</dbReference>
<dbReference type="RefSeq" id="WP_344784917.1">
    <property type="nucleotide sequence ID" value="NZ_BAAAZW010000008.1"/>
</dbReference>
<gene>
    <name evidence="2" type="ORF">GCM10022231_28510</name>
</gene>
<dbReference type="SUPFAM" id="SSF54593">
    <property type="entry name" value="Glyoxalase/Bleomycin resistance protein/Dihydroxybiphenyl dioxygenase"/>
    <property type="match status" value="1"/>
</dbReference>
<dbReference type="PANTHER" id="PTHR33990">
    <property type="entry name" value="PROTEIN YJDN-RELATED"/>
    <property type="match status" value="1"/>
</dbReference>
<dbReference type="InterPro" id="IPR004360">
    <property type="entry name" value="Glyas_Fos-R_dOase_dom"/>
</dbReference>
<dbReference type="Gene3D" id="3.10.180.10">
    <property type="entry name" value="2,3-Dihydroxybiphenyl 1,2-Dioxygenase, domain 1"/>
    <property type="match status" value="1"/>
</dbReference>
<reference evidence="3" key="1">
    <citation type="journal article" date="2019" name="Int. J. Syst. Evol. Microbiol.">
        <title>The Global Catalogue of Microorganisms (GCM) 10K type strain sequencing project: providing services to taxonomists for standard genome sequencing and annotation.</title>
        <authorList>
            <consortium name="The Broad Institute Genomics Platform"/>
            <consortium name="The Broad Institute Genome Sequencing Center for Infectious Disease"/>
            <person name="Wu L."/>
            <person name="Ma J."/>
        </authorList>
    </citation>
    <scope>NUCLEOTIDE SEQUENCE [LARGE SCALE GENOMIC DNA]</scope>
    <source>
        <strain evidence="3">JCM 16923</strain>
    </source>
</reference>
<dbReference type="Proteomes" id="UP001418444">
    <property type="component" value="Unassembled WGS sequence"/>
</dbReference>
<dbReference type="InterPro" id="IPR029068">
    <property type="entry name" value="Glyas_Bleomycin-R_OHBP_Dase"/>
</dbReference>
<dbReference type="Pfam" id="PF00903">
    <property type="entry name" value="Glyoxalase"/>
    <property type="match status" value="1"/>
</dbReference>
<dbReference type="CDD" id="cd06588">
    <property type="entry name" value="PhnB_like"/>
    <property type="match status" value="1"/>
</dbReference>
<evidence type="ECO:0000313" key="3">
    <source>
        <dbReference type="Proteomes" id="UP001418444"/>
    </source>
</evidence>
<feature type="domain" description="Glyoxalase/fosfomycin resistance/dioxygenase" evidence="1">
    <location>
        <begin position="7"/>
        <end position="129"/>
    </location>
</feature>
<protein>
    <submittedName>
        <fullName evidence="2">VOC family protein</fullName>
    </submittedName>
</protein>